<name>A0A1B9HUK1_9TREE</name>
<dbReference type="AlphaFoldDB" id="A0A1B9HUK1"/>
<reference evidence="1" key="1">
    <citation type="submission" date="2013-07" db="EMBL/GenBank/DDBJ databases">
        <title>The Genome Sequence of Cryptococcus pinus CBS10737.</title>
        <authorList>
            <consortium name="The Broad Institute Genome Sequencing Platform"/>
            <person name="Cuomo C."/>
            <person name="Litvintseva A."/>
            <person name="Chen Y."/>
            <person name="Heitman J."/>
            <person name="Sun S."/>
            <person name="Springer D."/>
            <person name="Dromer F."/>
            <person name="Young S.K."/>
            <person name="Zeng Q."/>
            <person name="Gargeya S."/>
            <person name="Fitzgerald M."/>
            <person name="Abouelleil A."/>
            <person name="Alvarado L."/>
            <person name="Berlin A.M."/>
            <person name="Chapman S.B."/>
            <person name="Dewar J."/>
            <person name="Goldberg J."/>
            <person name="Griggs A."/>
            <person name="Gujja S."/>
            <person name="Hansen M."/>
            <person name="Howarth C."/>
            <person name="Imamovic A."/>
            <person name="Larimer J."/>
            <person name="McCowan C."/>
            <person name="Murphy C."/>
            <person name="Pearson M."/>
            <person name="Priest M."/>
            <person name="Roberts A."/>
            <person name="Saif S."/>
            <person name="Shea T."/>
            <person name="Sykes S."/>
            <person name="Wortman J."/>
            <person name="Nusbaum C."/>
            <person name="Birren B."/>
        </authorList>
    </citation>
    <scope>NUCLEOTIDE SEQUENCE [LARGE SCALE GENOMIC DNA]</scope>
    <source>
        <strain evidence="1">CBS 10737</strain>
    </source>
</reference>
<dbReference type="PANTHER" id="PTHR35020">
    <property type="entry name" value="N-ACETYLGLUCOSAMINE-INDUCED PROTEIN 1"/>
    <property type="match status" value="1"/>
</dbReference>
<dbReference type="EMBL" id="KV700117">
    <property type="protein sequence ID" value="OCF46947.1"/>
    <property type="molecule type" value="Genomic_DNA"/>
</dbReference>
<dbReference type="GO" id="GO:0006044">
    <property type="term" value="P:N-acetylglucosamine metabolic process"/>
    <property type="evidence" value="ECO:0007669"/>
    <property type="project" value="TreeGrafter"/>
</dbReference>
<dbReference type="OrthoDB" id="498286at2759"/>
<sequence length="350" mass="39619">MPQFSEVIYLNDRRYPGPNAHEASKDISGLPTQEELDAYPRMFTWGELKEIIVSGRLEGLMRNKEMQVRYNIWTKGIKEKYGSTGKYSESCECLFRLIRGALNYACNVENYLRQGRLPFPQSTPESRFDDPIPSSAVPHEYLKYDLDLSLDSSKYAVLVNDWPYNIPYGVRHFCVWSKVPIAHPSLVNNDSTLWAKIEEEGLAGFTGIIPIPAPDKPSSDPSCVSSIPRTNVSVNGDSKGKQLIHPQGWGSTDLSEFGEDTWLSVDLKFGGTDFRKWAGVQYETPGGEEVGKMVNGLWDRRGWECLWFVNPPRLQSVPGLSHFHVFARRKTPEEIDAAELIWGTGEKHVE</sequence>
<accession>A0A1B9HUK1</accession>
<dbReference type="STRING" id="1296096.A0A1B9HUK1"/>
<gene>
    <name evidence="1" type="ORF">I206_06721</name>
</gene>
<evidence type="ECO:0000313" key="1">
    <source>
        <dbReference type="EMBL" id="OCF46947.1"/>
    </source>
</evidence>
<dbReference type="PANTHER" id="PTHR35020:SF2">
    <property type="entry name" value="N-ACETYLGLUCOSAMINE-INDUCED PROTEIN 1"/>
    <property type="match status" value="1"/>
</dbReference>
<protein>
    <submittedName>
        <fullName evidence="1">Uncharacterized protein</fullName>
    </submittedName>
</protein>
<proteinExistence type="predicted"/>
<reference evidence="1" key="2">
    <citation type="submission" date="2016-07" db="EMBL/GenBank/DDBJ databases">
        <title>Evolution of pathogenesis and genome organization in the Tremellales.</title>
        <authorList>
            <person name="Cuomo C."/>
            <person name="Litvintseva A."/>
            <person name="Heitman J."/>
            <person name="Chen Y."/>
            <person name="Sun S."/>
            <person name="Springer D."/>
            <person name="Dromer F."/>
            <person name="Young S."/>
            <person name="Zeng Q."/>
            <person name="Chapman S."/>
            <person name="Gujja S."/>
            <person name="Saif S."/>
            <person name="Birren B."/>
        </authorList>
    </citation>
    <scope>NUCLEOTIDE SEQUENCE</scope>
    <source>
        <strain evidence="1">CBS 10737</strain>
    </source>
</reference>
<organism evidence="1">
    <name type="scientific">Kwoniella pini CBS 10737</name>
    <dbReference type="NCBI Taxonomy" id="1296096"/>
    <lineage>
        <taxon>Eukaryota</taxon>
        <taxon>Fungi</taxon>
        <taxon>Dikarya</taxon>
        <taxon>Basidiomycota</taxon>
        <taxon>Agaricomycotina</taxon>
        <taxon>Tremellomycetes</taxon>
        <taxon>Tremellales</taxon>
        <taxon>Cryptococcaceae</taxon>
        <taxon>Kwoniella</taxon>
    </lineage>
</organism>
<dbReference type="InterPro" id="IPR022036">
    <property type="entry name" value="DUF3605"/>
</dbReference>
<dbReference type="GO" id="GO:0005737">
    <property type="term" value="C:cytoplasm"/>
    <property type="evidence" value="ECO:0007669"/>
    <property type="project" value="TreeGrafter"/>
</dbReference>
<dbReference type="Pfam" id="PF12239">
    <property type="entry name" value="DUF3605"/>
    <property type="match status" value="1"/>
</dbReference>